<accession>A0ABV4U7B8</accession>
<keyword evidence="1" id="KW-0472">Membrane</keyword>
<keyword evidence="1" id="KW-0812">Transmembrane</keyword>
<name>A0ABV4U7B8_9BACT</name>
<evidence type="ECO:0000313" key="2">
    <source>
        <dbReference type="EMBL" id="MFA9479197.1"/>
    </source>
</evidence>
<evidence type="ECO:0000256" key="1">
    <source>
        <dbReference type="SAM" id="Phobius"/>
    </source>
</evidence>
<sequence>MSNPDRQAAADFDLKCTNCAYDLRGLPTEGTCPECGRTIAESFLTRGAMTRHQLALLACRILALWVLVPFTLHLAQLGTQLYWIYDFTGGGTAMYFALIGTSLPILVNLGLAAFLWFLAPWLTRRIFAVDGPVRIGGPAAVWDFLLFVPLAVGDIFITLGVRAGIAFLTATYFAVSTPGTEGWQGIEAGSYLLVGLLLLLGGPGIVRVIRWIRTAGTT</sequence>
<feature type="transmembrane region" description="Helical" evidence="1">
    <location>
        <begin position="140"/>
        <end position="168"/>
    </location>
</feature>
<comment type="caution">
    <text evidence="2">The sequence shown here is derived from an EMBL/GenBank/DDBJ whole genome shotgun (WGS) entry which is preliminary data.</text>
</comment>
<dbReference type="Proteomes" id="UP001575105">
    <property type="component" value="Unassembled WGS sequence"/>
</dbReference>
<proteinExistence type="predicted"/>
<feature type="transmembrane region" description="Helical" evidence="1">
    <location>
        <begin position="95"/>
        <end position="119"/>
    </location>
</feature>
<dbReference type="EMBL" id="JBGUBD010000007">
    <property type="protein sequence ID" value="MFA9479197.1"/>
    <property type="molecule type" value="Genomic_DNA"/>
</dbReference>
<feature type="transmembrane region" description="Helical" evidence="1">
    <location>
        <begin position="188"/>
        <end position="209"/>
    </location>
</feature>
<protein>
    <submittedName>
        <fullName evidence="2">Uncharacterized protein</fullName>
    </submittedName>
</protein>
<feature type="transmembrane region" description="Helical" evidence="1">
    <location>
        <begin position="54"/>
        <end position="75"/>
    </location>
</feature>
<keyword evidence="3" id="KW-1185">Reference proteome</keyword>
<gene>
    <name evidence="2" type="ORF">ACERK3_12970</name>
</gene>
<reference evidence="2 3" key="1">
    <citation type="submission" date="2024-08" db="EMBL/GenBank/DDBJ databases">
        <title>Whole-genome sequencing of halo(alkali)philic microorganisms from hypersaline lakes.</title>
        <authorList>
            <person name="Sorokin D.Y."/>
            <person name="Merkel A.Y."/>
            <person name="Messina E."/>
            <person name="Yakimov M."/>
        </authorList>
    </citation>
    <scope>NUCLEOTIDE SEQUENCE [LARGE SCALE GENOMIC DNA]</scope>
    <source>
        <strain evidence="2 3">AB-hyl4</strain>
    </source>
</reference>
<dbReference type="RefSeq" id="WP_425346124.1">
    <property type="nucleotide sequence ID" value="NZ_JBGUBD010000007.1"/>
</dbReference>
<evidence type="ECO:0000313" key="3">
    <source>
        <dbReference type="Proteomes" id="UP001575105"/>
    </source>
</evidence>
<keyword evidence="1" id="KW-1133">Transmembrane helix</keyword>
<organism evidence="2 3">
    <name type="scientific">Natronomicrosphaera hydrolytica</name>
    <dbReference type="NCBI Taxonomy" id="3242702"/>
    <lineage>
        <taxon>Bacteria</taxon>
        <taxon>Pseudomonadati</taxon>
        <taxon>Planctomycetota</taxon>
        <taxon>Phycisphaerae</taxon>
        <taxon>Phycisphaerales</taxon>
        <taxon>Phycisphaeraceae</taxon>
        <taxon>Natronomicrosphaera</taxon>
    </lineage>
</organism>